<name>A0A6B9XYK9_PICSI</name>
<keyword evidence="1" id="KW-0496">Mitochondrion</keyword>
<dbReference type="EMBL" id="MK697702">
    <property type="protein sequence ID" value="QHR91707.1"/>
    <property type="molecule type" value="Genomic_DNA"/>
</dbReference>
<gene>
    <name evidence="1" type="primary">orf05775</name>
    <name evidence="1" type="ORF">Q903MT_gene5743</name>
</gene>
<evidence type="ECO:0000313" key="1">
    <source>
        <dbReference type="EMBL" id="QHR91707.1"/>
    </source>
</evidence>
<dbReference type="AlphaFoldDB" id="A0A6B9XYK9"/>
<reference evidence="1" key="1">
    <citation type="submission" date="2019-03" db="EMBL/GenBank/DDBJ databases">
        <title>Largest Complete Mitochondrial Genome of a Gymnosperm, Sitka Spruce (Picea sitchensis), Indicates Complex Physical Structure.</title>
        <authorList>
            <person name="Jackman S.D."/>
            <person name="Coombe L."/>
            <person name="Warren R."/>
            <person name="Kirk H."/>
            <person name="Trinh E."/>
            <person name="McLeod T."/>
            <person name="Pleasance S."/>
            <person name="Pandoh P."/>
            <person name="Zhao Y."/>
            <person name="Coope R."/>
            <person name="Bousquet J."/>
            <person name="Bohlmann J.C."/>
            <person name="Jones S.J.M."/>
            <person name="Birol I."/>
        </authorList>
    </citation>
    <scope>NUCLEOTIDE SEQUENCE</scope>
    <source>
        <strain evidence="1">Q903</strain>
    </source>
</reference>
<protein>
    <submittedName>
        <fullName evidence="1">Uncharacterized protein</fullName>
    </submittedName>
</protein>
<proteinExistence type="predicted"/>
<geneLocation type="mitochondrion" evidence="1"/>
<sequence length="105" mass="11655">MPHRLTKITQGCLSGSLRFLQHRTLSRLMSPSSTYIAPIRGSSVGKWIRRACRTIIVFKEWALISVTSLCPAQSTPHLLTDCFSSLYLPQLVGQGGQLVMHLCQA</sequence>
<accession>A0A6B9XYK9</accession>
<organism evidence="1">
    <name type="scientific">Picea sitchensis</name>
    <name type="common">Sitka spruce</name>
    <name type="synonym">Pinus sitchensis</name>
    <dbReference type="NCBI Taxonomy" id="3332"/>
    <lineage>
        <taxon>Eukaryota</taxon>
        <taxon>Viridiplantae</taxon>
        <taxon>Streptophyta</taxon>
        <taxon>Embryophyta</taxon>
        <taxon>Tracheophyta</taxon>
        <taxon>Spermatophyta</taxon>
        <taxon>Pinopsida</taxon>
        <taxon>Pinidae</taxon>
        <taxon>Conifers I</taxon>
        <taxon>Pinales</taxon>
        <taxon>Pinaceae</taxon>
        <taxon>Picea</taxon>
    </lineage>
</organism>